<proteinExistence type="predicted"/>
<dbReference type="RefSeq" id="WP_275230074.1">
    <property type="nucleotide sequence ID" value="NZ_JARESE010000070.1"/>
</dbReference>
<dbReference type="EMBL" id="JARESE010000070">
    <property type="protein sequence ID" value="MDE8653954.1"/>
    <property type="molecule type" value="Genomic_DNA"/>
</dbReference>
<dbReference type="SUPFAM" id="SSF52096">
    <property type="entry name" value="ClpP/crotonase"/>
    <property type="match status" value="1"/>
</dbReference>
<protein>
    <submittedName>
        <fullName evidence="2">Alpha/beta hydrolase</fullName>
    </submittedName>
</protein>
<dbReference type="GO" id="GO:0016787">
    <property type="term" value="F:hydrolase activity"/>
    <property type="evidence" value="ECO:0007669"/>
    <property type="project" value="UniProtKB-KW"/>
</dbReference>
<comment type="caution">
    <text evidence="2">The sequence shown here is derived from an EMBL/GenBank/DDBJ whole genome shotgun (WGS) entry which is preliminary data.</text>
</comment>
<keyword evidence="1" id="KW-0732">Signal</keyword>
<evidence type="ECO:0000313" key="2">
    <source>
        <dbReference type="EMBL" id="MDE8653954.1"/>
    </source>
</evidence>
<name>A0ABT5WVT1_9SPHN</name>
<reference evidence="2 3" key="1">
    <citation type="submission" date="2023-03" db="EMBL/GenBank/DDBJ databases">
        <title>NovoSphingobium album sp. nov. isolated from polycyclic aromatic hydrocarbons- and heavy-metal polluted soil.</title>
        <authorList>
            <person name="Liu Z."/>
            <person name="Wang K."/>
        </authorList>
    </citation>
    <scope>NUCLEOTIDE SEQUENCE [LARGE SCALE GENOMIC DNA]</scope>
    <source>
        <strain evidence="2 3">H3SJ31-1</strain>
    </source>
</reference>
<dbReference type="Gene3D" id="3.90.226.10">
    <property type="entry name" value="2-enoyl-CoA Hydratase, Chain A, domain 1"/>
    <property type="match status" value="1"/>
</dbReference>
<gene>
    <name evidence="2" type="ORF">PYV00_19875</name>
</gene>
<dbReference type="InterPro" id="IPR029045">
    <property type="entry name" value="ClpP/crotonase-like_dom_sf"/>
</dbReference>
<organism evidence="2 3">
    <name type="scientific">Novosphingobium album</name>
    <name type="common">ex Liu et al. 2023</name>
    <dbReference type="NCBI Taxonomy" id="3031130"/>
    <lineage>
        <taxon>Bacteria</taxon>
        <taxon>Pseudomonadati</taxon>
        <taxon>Pseudomonadota</taxon>
        <taxon>Alphaproteobacteria</taxon>
        <taxon>Sphingomonadales</taxon>
        <taxon>Sphingomonadaceae</taxon>
        <taxon>Novosphingobium</taxon>
    </lineage>
</organism>
<dbReference type="Proteomes" id="UP001216253">
    <property type="component" value="Unassembled WGS sequence"/>
</dbReference>
<keyword evidence="2" id="KW-0378">Hydrolase</keyword>
<evidence type="ECO:0000256" key="1">
    <source>
        <dbReference type="SAM" id="SignalP"/>
    </source>
</evidence>
<accession>A0ABT5WVT1</accession>
<sequence>MRSPVVFLAMIAALAASPLAAREAVREVAVMTADPDGPGSERFLGDRAPVPEAPIPQGALIPQGIARYGPFRVLDAGHAALVDVTDSASPARFAAMLRDFPGIGEIAMIDCPGTEDDLANLTIGRMIRARGLATRVPAGGSVRSGAVELFLAGARRYAEPGAEFAVHAWMDDTGHEASDYAESDPANAKYLAYYRQMGMSPIEARAFYAMTNSAPFASARWFGAGVMAMWVRLDDRPAG</sequence>
<feature type="signal peptide" evidence="1">
    <location>
        <begin position="1"/>
        <end position="20"/>
    </location>
</feature>
<evidence type="ECO:0000313" key="3">
    <source>
        <dbReference type="Proteomes" id="UP001216253"/>
    </source>
</evidence>
<keyword evidence="3" id="KW-1185">Reference proteome</keyword>
<feature type="chain" id="PRO_5046036734" evidence="1">
    <location>
        <begin position="21"/>
        <end position="239"/>
    </location>
</feature>